<dbReference type="AlphaFoldDB" id="A0A4P1QW08"/>
<dbReference type="Gramene" id="OIV95975">
    <property type="protein sequence ID" value="OIV95975"/>
    <property type="gene ID" value="TanjilG_27079"/>
</dbReference>
<dbReference type="GO" id="GO:0016491">
    <property type="term" value="F:oxidoreductase activity"/>
    <property type="evidence" value="ECO:0007669"/>
    <property type="project" value="InterPro"/>
</dbReference>
<evidence type="ECO:0000259" key="11">
    <source>
        <dbReference type="PROSITE" id="PS51387"/>
    </source>
</evidence>
<dbReference type="Pfam" id="PF00650">
    <property type="entry name" value="CRAL_TRIO"/>
    <property type="match status" value="1"/>
</dbReference>
<dbReference type="Proteomes" id="UP000188354">
    <property type="component" value="Chromosome LG16"/>
</dbReference>
<dbReference type="SMART" id="SM01100">
    <property type="entry name" value="CRAL_TRIO_N"/>
    <property type="match status" value="1"/>
</dbReference>
<dbReference type="Gene3D" id="3.40.462.20">
    <property type="match status" value="1"/>
</dbReference>
<feature type="domain" description="FAD-binding PCMH-type" evidence="11">
    <location>
        <begin position="778"/>
        <end position="952"/>
    </location>
</feature>
<dbReference type="SUPFAM" id="SSF46938">
    <property type="entry name" value="CRAL/TRIO N-terminal domain"/>
    <property type="match status" value="1"/>
</dbReference>
<dbReference type="PROSITE" id="PS51387">
    <property type="entry name" value="FAD_PCMH"/>
    <property type="match status" value="1"/>
</dbReference>
<keyword evidence="13" id="KW-1185">Reference proteome</keyword>
<evidence type="ECO:0000256" key="2">
    <source>
        <dbReference type="ARBA" id="ARBA00005466"/>
    </source>
</evidence>
<evidence type="ECO:0000256" key="7">
    <source>
        <dbReference type="ARBA" id="ARBA00023157"/>
    </source>
</evidence>
<dbReference type="GO" id="GO:0004553">
    <property type="term" value="F:hydrolase activity, hydrolyzing O-glycosyl compounds"/>
    <property type="evidence" value="ECO:0007669"/>
    <property type="project" value="InterPro"/>
</dbReference>
<dbReference type="Pfam" id="PF03765">
    <property type="entry name" value="CRAL_TRIO_N"/>
    <property type="match status" value="1"/>
</dbReference>
<evidence type="ECO:0000256" key="6">
    <source>
        <dbReference type="ARBA" id="ARBA00022827"/>
    </source>
</evidence>
<dbReference type="InterPro" id="IPR012951">
    <property type="entry name" value="BBE"/>
</dbReference>
<proteinExistence type="inferred from homology"/>
<dbReference type="GO" id="GO:0030246">
    <property type="term" value="F:carbohydrate binding"/>
    <property type="evidence" value="ECO:0007669"/>
    <property type="project" value="InterPro"/>
</dbReference>
<dbReference type="Pfam" id="PF01055">
    <property type="entry name" value="Glyco_hydro_31_2nd"/>
    <property type="match status" value="1"/>
</dbReference>
<comment type="similarity">
    <text evidence="3">Belongs to the glycosyl hydrolase 31 family.</text>
</comment>
<dbReference type="InterPro" id="IPR006094">
    <property type="entry name" value="Oxid_FAD_bind_N"/>
</dbReference>
<feature type="region of interest" description="Disordered" evidence="9">
    <location>
        <begin position="99"/>
        <end position="128"/>
    </location>
</feature>
<dbReference type="InterPro" id="IPR011013">
    <property type="entry name" value="Gal_mutarotase_sf_dom"/>
</dbReference>
<evidence type="ECO:0000313" key="13">
    <source>
        <dbReference type="Proteomes" id="UP000188354"/>
    </source>
</evidence>
<dbReference type="SUPFAM" id="SSF51445">
    <property type="entry name" value="(Trans)glycosidases"/>
    <property type="match status" value="1"/>
</dbReference>
<evidence type="ECO:0000259" key="10">
    <source>
        <dbReference type="PROSITE" id="PS50191"/>
    </source>
</evidence>
<feature type="domain" description="CRAL-TRIO" evidence="10">
    <location>
        <begin position="191"/>
        <end position="364"/>
    </location>
</feature>
<dbReference type="SUPFAM" id="SSF52087">
    <property type="entry name" value="CRAL/TRIO domain"/>
    <property type="match status" value="1"/>
</dbReference>
<dbReference type="InterPro" id="IPR036865">
    <property type="entry name" value="CRAL-TRIO_dom_sf"/>
</dbReference>
<dbReference type="InterPro" id="IPR036318">
    <property type="entry name" value="FAD-bd_PCMH-like_sf"/>
</dbReference>
<evidence type="ECO:0008006" key="14">
    <source>
        <dbReference type="Google" id="ProtNLM"/>
    </source>
</evidence>
<feature type="compositionally biased region" description="Basic and acidic residues" evidence="9">
    <location>
        <begin position="99"/>
        <end position="127"/>
    </location>
</feature>
<dbReference type="EMBL" id="CM007376">
    <property type="protein sequence ID" value="OIV95975.1"/>
    <property type="molecule type" value="Genomic_DNA"/>
</dbReference>
<dbReference type="SUPFAM" id="SSF56176">
    <property type="entry name" value="FAD-binding/transporter-associated domain-like"/>
    <property type="match status" value="1"/>
</dbReference>
<gene>
    <name evidence="12" type="ORF">TanjilG_27079</name>
</gene>
<dbReference type="GO" id="GO:1901696">
    <property type="term" value="P:cannabinoid biosynthetic process"/>
    <property type="evidence" value="ECO:0007669"/>
    <property type="project" value="UniProtKB-ARBA"/>
</dbReference>
<evidence type="ECO:0000256" key="3">
    <source>
        <dbReference type="ARBA" id="ARBA00007806"/>
    </source>
</evidence>
<evidence type="ECO:0000256" key="5">
    <source>
        <dbReference type="ARBA" id="ARBA00022729"/>
    </source>
</evidence>
<dbReference type="Gene3D" id="3.20.20.80">
    <property type="entry name" value="Glycosidases"/>
    <property type="match status" value="1"/>
</dbReference>
<keyword evidence="8" id="KW-0325">Glycoprotein</keyword>
<comment type="cofactor">
    <cofactor evidence="1">
        <name>FAD</name>
        <dbReference type="ChEBI" id="CHEBI:57692"/>
    </cofactor>
</comment>
<dbReference type="SUPFAM" id="SSF74650">
    <property type="entry name" value="Galactose mutarotase-like"/>
    <property type="match status" value="1"/>
</dbReference>
<evidence type="ECO:0000256" key="8">
    <source>
        <dbReference type="ARBA" id="ARBA00023180"/>
    </source>
</evidence>
<dbReference type="Gene3D" id="3.40.525.10">
    <property type="entry name" value="CRAL-TRIO lipid binding domain"/>
    <property type="match status" value="1"/>
</dbReference>
<name>A0A4P1QW08_LUPAN</name>
<evidence type="ECO:0000256" key="9">
    <source>
        <dbReference type="SAM" id="MobiDB-lite"/>
    </source>
</evidence>
<dbReference type="STRING" id="3871.A0A4P1QW08"/>
<evidence type="ECO:0000256" key="1">
    <source>
        <dbReference type="ARBA" id="ARBA00001974"/>
    </source>
</evidence>
<dbReference type="Gene3D" id="3.30.465.10">
    <property type="match status" value="1"/>
</dbReference>
<keyword evidence="4" id="KW-0285">Flavoprotein</keyword>
<accession>A0A4P1QW08</accession>
<dbReference type="SMART" id="SM00516">
    <property type="entry name" value="SEC14"/>
    <property type="match status" value="1"/>
</dbReference>
<dbReference type="FunFam" id="3.30.43.10:FF:000004">
    <property type="entry name" value="Berberine bridge enzyme-like 15"/>
    <property type="match status" value="1"/>
</dbReference>
<evidence type="ECO:0000313" key="12">
    <source>
        <dbReference type="EMBL" id="OIV95975.1"/>
    </source>
</evidence>
<sequence length="1237" mass="139392">MTAEVVYEVNAQEGTQKTEVVAAQVEVPQKVVEKEENLVVVKDPKDEESKPKTVEKSSSYKEESNFLSDLKEFERKALNEFKTKLEEAILGNNLFEKEEPQKKEIEEEKKEEGAKESDEKEEDRKCEEEVEVEKDVSLWGVPLLPSKGAEGTDVVLLKFLRARDFKVNDAFEMLKKTLKWRKESKIDSIVDEDFGTDLASITYMSGFDHEGHPVCYNIFGVFESEELYQKTFGTEEKLTEFLRWRCQLMEKGIQKLNFKPGGVSSLLQINDLKNSPGPSKIRNVANQFLAILQDNYPEMVAKNILINTPFWFYALNALLSPFLTQRAKSKFVVSRPSKVTETLIKYIPIEEIPVQYGGFKRKNDSEFSTQDAAVSELILKAGSTTTIEIPALEVGNTLWWDLTVLGWEVSYKEEFVPNDEGSCVSKEVLPRGPSDSSNKTKQGFNNNLIQQEHSLTIENSDLIFTLYNTTPFGFTVTRKSSNDVLFNSSSNPASVLVFKDQYLQLSSHLPKNSSSIYGLGEHTKSTFKLQPDYQKPLTLWNAYVPSTNVDQNLYGSHPFYMDVRSGSKDGKVKSGTTHGVLLLNSNGMDIFYGGDIITYKVIGGVIDLYFFAGSTPELVLEQYTELIGRPAPMPYWSFGFHQSRYGYKNVSDLEGVVSNYSKTGIPLEVLWTDIDYMDAYKDFTLDPVNFPQDKMKKLVDNLHNNSQKYVPILDPGIAINETYGTYVRGLKADIYIKRNGTNYKSSTQLNNIVFSQTNPSFSTVLQNYIRNARFNTTSTSKPLIIVTPLQESHVQGTVICAKSIGIQIKIRSGGHDYEGISYISDEPFIILDLFNIRKVYVDIEKETAMIQAGATLGEVYYRIWEKSKVHGFPAGVCPTVGVGGHISGGGYGNMLRKYGLSVDNVIDAQIVDVKGRLLDRKSMGEDLFWAIKGGGGASFGVVLSYTVKLVSVPKIVTIFRVMKTLEENATDLVVQWQKVAPNTDDRLFMRLLLQPVTSKKVKKSKTVRASVVALFLGGVDEVVSILRNEFPLLGLKKEDCNETSWIGSVIWWNDDDAFNNGAKPETLLDRNLNSASFGKRKSDYVQKAISKHDLESIWKKMIEQGKVGFVFNPYGGKMAEIASDATPFPHRAGNLFKIQYSVNWDDPSEAAAQNFTNQAKNLHSFMTPFVSSNPRSAYINYRDIDIGINHFDKNSFEEGKVYGTIYFNNNFDRLVKIKNAVDPENFFRNEQSIPVHA</sequence>
<dbReference type="CDD" id="cd00170">
    <property type="entry name" value="SEC14"/>
    <property type="match status" value="1"/>
</dbReference>
<keyword evidence="6" id="KW-0274">FAD</keyword>
<dbReference type="InterPro" id="IPR016166">
    <property type="entry name" value="FAD-bd_PCMH"/>
</dbReference>
<keyword evidence="7" id="KW-1015">Disulfide bond</keyword>
<feature type="region of interest" description="Disordered" evidence="9">
    <location>
        <begin position="42"/>
        <end position="62"/>
    </location>
</feature>
<protein>
    <recommendedName>
        <fullName evidence="14">FAD-binding PCMH-type domain-containing protein</fullName>
    </recommendedName>
</protein>
<dbReference type="Gene3D" id="2.60.40.1760">
    <property type="entry name" value="glycosyl hydrolase (family 31)"/>
    <property type="match status" value="1"/>
</dbReference>
<dbReference type="InterPro" id="IPR016169">
    <property type="entry name" value="FAD-bd_PCMH_sub2"/>
</dbReference>
<organism evidence="12 13">
    <name type="scientific">Lupinus angustifolius</name>
    <name type="common">Narrow-leaved blue lupine</name>
    <dbReference type="NCBI Taxonomy" id="3871"/>
    <lineage>
        <taxon>Eukaryota</taxon>
        <taxon>Viridiplantae</taxon>
        <taxon>Streptophyta</taxon>
        <taxon>Embryophyta</taxon>
        <taxon>Tracheophyta</taxon>
        <taxon>Spermatophyta</taxon>
        <taxon>Magnoliopsida</taxon>
        <taxon>eudicotyledons</taxon>
        <taxon>Gunneridae</taxon>
        <taxon>Pentapetalae</taxon>
        <taxon>rosids</taxon>
        <taxon>fabids</taxon>
        <taxon>Fabales</taxon>
        <taxon>Fabaceae</taxon>
        <taxon>Papilionoideae</taxon>
        <taxon>50 kb inversion clade</taxon>
        <taxon>genistoids sensu lato</taxon>
        <taxon>core genistoids</taxon>
        <taxon>Genisteae</taxon>
        <taxon>Lupinus</taxon>
    </lineage>
</organism>
<dbReference type="Pfam" id="PF01565">
    <property type="entry name" value="FAD_binding_4"/>
    <property type="match status" value="1"/>
</dbReference>
<dbReference type="GO" id="GO:0071949">
    <property type="term" value="F:FAD binding"/>
    <property type="evidence" value="ECO:0007669"/>
    <property type="project" value="InterPro"/>
</dbReference>
<dbReference type="InterPro" id="IPR000322">
    <property type="entry name" value="Glyco_hydro_31_TIM"/>
</dbReference>
<comment type="similarity">
    <text evidence="2">Belongs to the oxygen-dependent FAD-linked oxidoreductase family.</text>
</comment>
<dbReference type="Pfam" id="PF08031">
    <property type="entry name" value="BBE"/>
    <property type="match status" value="1"/>
</dbReference>
<dbReference type="InterPro" id="IPR017853">
    <property type="entry name" value="GH"/>
</dbReference>
<dbReference type="InterPro" id="IPR001251">
    <property type="entry name" value="CRAL-TRIO_dom"/>
</dbReference>
<keyword evidence="5" id="KW-0732">Signal</keyword>
<dbReference type="Pfam" id="PF13802">
    <property type="entry name" value="Gal_mutarotas_2"/>
    <property type="match status" value="1"/>
</dbReference>
<dbReference type="Pfam" id="PF25099">
    <property type="entry name" value="GOLD_PATL1_C"/>
    <property type="match status" value="1"/>
</dbReference>
<dbReference type="InterPro" id="IPR011074">
    <property type="entry name" value="CRAL/TRIO_N_dom"/>
</dbReference>
<reference evidence="12 13" key="1">
    <citation type="journal article" date="2017" name="Plant Biotechnol. J.">
        <title>A comprehensive draft genome sequence for lupin (Lupinus angustifolius), an emerging health food: insights into plant-microbe interactions and legume evolution.</title>
        <authorList>
            <person name="Hane J.K."/>
            <person name="Ming Y."/>
            <person name="Kamphuis L.G."/>
            <person name="Nelson M.N."/>
            <person name="Garg G."/>
            <person name="Atkins C.A."/>
            <person name="Bayer P.E."/>
            <person name="Bravo A."/>
            <person name="Bringans S."/>
            <person name="Cannon S."/>
            <person name="Edwards D."/>
            <person name="Foley R."/>
            <person name="Gao L.L."/>
            <person name="Harrison M.J."/>
            <person name="Huang W."/>
            <person name="Hurgobin B."/>
            <person name="Li S."/>
            <person name="Liu C.W."/>
            <person name="McGrath A."/>
            <person name="Morahan G."/>
            <person name="Murray J."/>
            <person name="Weller J."/>
            <person name="Jian J."/>
            <person name="Singh K.B."/>
        </authorList>
    </citation>
    <scope>NUCLEOTIDE SEQUENCE [LARGE SCALE GENOMIC DNA]</scope>
    <source>
        <strain evidence="13">cv. Tanjil</strain>
        <tissue evidence="12">Whole plant</tissue>
    </source>
</reference>
<dbReference type="PRINTS" id="PR00180">
    <property type="entry name" value="CRETINALDHBP"/>
</dbReference>
<dbReference type="InterPro" id="IPR025887">
    <property type="entry name" value="Glyco_hydro_31_N_dom"/>
</dbReference>
<evidence type="ECO:0000256" key="4">
    <source>
        <dbReference type="ARBA" id="ARBA00022630"/>
    </source>
</evidence>
<dbReference type="PROSITE" id="PS50191">
    <property type="entry name" value="CRAL_TRIO"/>
    <property type="match status" value="1"/>
</dbReference>
<dbReference type="GO" id="GO:0005975">
    <property type="term" value="P:carbohydrate metabolic process"/>
    <property type="evidence" value="ECO:0007669"/>
    <property type="project" value="InterPro"/>
</dbReference>
<dbReference type="PANTHER" id="PTHR32448">
    <property type="entry name" value="OS08G0158400 PROTEIN"/>
    <property type="match status" value="1"/>
</dbReference>
<dbReference type="CDD" id="cd14752">
    <property type="entry name" value="GH31_N"/>
    <property type="match status" value="1"/>
</dbReference>
<dbReference type="InterPro" id="IPR036273">
    <property type="entry name" value="CRAL/TRIO_N_dom_sf"/>
</dbReference>
<dbReference type="InterPro" id="IPR056794">
    <property type="entry name" value="PATL1-6_C_GOLD"/>
</dbReference>